<protein>
    <recommendedName>
        <fullName evidence="4">Lipoprotein</fullName>
    </recommendedName>
</protein>
<sequence length="165" mass="18277">MFKNIVIYLLIILSFISCSANNPNSPNEKNNNSTNKTVTLNDVKTTLNSVADFTEQGYTFVFKDEFNDLSANNTAVNINVTGTGVQNVSDLMSSIVIHISSILIAKYSYISVSYIEPINTETSNEKLTELTFTIKSNDESKVIFSEDSKFISNVGITLKFIYAAQ</sequence>
<dbReference type="AlphaFoldDB" id="A0A3B6VM07"/>
<feature type="chain" id="PRO_5017201899" description="Lipoprotein" evidence="1">
    <location>
        <begin position="20"/>
        <end position="165"/>
    </location>
</feature>
<dbReference type="Proteomes" id="UP000010793">
    <property type="component" value="Chromosome"/>
</dbReference>
<proteinExistence type="predicted"/>
<dbReference type="KEGG" id="bpip:BPP43_08215"/>
<evidence type="ECO:0008006" key="4">
    <source>
        <dbReference type="Google" id="ProtNLM"/>
    </source>
</evidence>
<evidence type="ECO:0000313" key="3">
    <source>
        <dbReference type="Proteomes" id="UP000010793"/>
    </source>
</evidence>
<dbReference type="EMBL" id="CP002873">
    <property type="protein sequence ID" value="AGA66840.1"/>
    <property type="molecule type" value="Genomic_DNA"/>
</dbReference>
<feature type="signal peptide" evidence="1">
    <location>
        <begin position="1"/>
        <end position="19"/>
    </location>
</feature>
<evidence type="ECO:0000313" key="2">
    <source>
        <dbReference type="EMBL" id="AGA66840.1"/>
    </source>
</evidence>
<keyword evidence="3" id="KW-1185">Reference proteome</keyword>
<accession>A0A3B6VM07</accession>
<name>A0A3B6VM07_BRAPL</name>
<evidence type="ECO:0000256" key="1">
    <source>
        <dbReference type="SAM" id="SignalP"/>
    </source>
</evidence>
<dbReference type="PROSITE" id="PS51257">
    <property type="entry name" value="PROKAR_LIPOPROTEIN"/>
    <property type="match status" value="1"/>
</dbReference>
<organism evidence="2 3">
    <name type="scientific">Brachyspira pilosicoli P43/6/78</name>
    <dbReference type="NCBI Taxonomy" id="1042417"/>
    <lineage>
        <taxon>Bacteria</taxon>
        <taxon>Pseudomonadati</taxon>
        <taxon>Spirochaetota</taxon>
        <taxon>Spirochaetia</taxon>
        <taxon>Brachyspirales</taxon>
        <taxon>Brachyspiraceae</taxon>
        <taxon>Brachyspira</taxon>
    </lineage>
</organism>
<gene>
    <name evidence="2" type="ORF">BPP43_08215</name>
</gene>
<reference evidence="2 3" key="1">
    <citation type="journal article" date="2013" name="Genome Announc.">
        <title>Complete Genome Sequence of the Porcine Strain Brachyspira pilosicoli P43/6/78(T.).</title>
        <authorList>
            <person name="Lin C."/>
            <person name="den Bakker H.C."/>
            <person name="Suzuki H."/>
            <person name="Lefebure T."/>
            <person name="Ponnala L."/>
            <person name="Sun Q."/>
            <person name="Stanhope M.J."/>
            <person name="Wiedmann M."/>
            <person name="Duhamel G.E."/>
        </authorList>
    </citation>
    <scope>NUCLEOTIDE SEQUENCE [LARGE SCALE GENOMIC DNA]</scope>
    <source>
        <strain evidence="2 3">P43/6/78</strain>
    </source>
</reference>
<keyword evidence="1" id="KW-0732">Signal</keyword>
<dbReference type="RefSeq" id="WP_015274623.1">
    <property type="nucleotide sequence ID" value="NC_019908.1"/>
</dbReference>